<dbReference type="PANTHER" id="PTHR23072">
    <property type="entry name" value="PHOSPHATIDYLINOSITOL GLYCAN-RELATED"/>
    <property type="match status" value="1"/>
</dbReference>
<keyword evidence="1" id="KW-0812">Transmembrane</keyword>
<accession>A0A0B2V857</accession>
<feature type="transmembrane region" description="Helical" evidence="1">
    <location>
        <begin position="100"/>
        <end position="122"/>
    </location>
</feature>
<feature type="transmembrane region" description="Helical" evidence="1">
    <location>
        <begin position="343"/>
        <end position="366"/>
    </location>
</feature>
<evidence type="ECO:0000259" key="2">
    <source>
        <dbReference type="Pfam" id="PF19316"/>
    </source>
</evidence>
<organism evidence="3 4">
    <name type="scientific">Toxocara canis</name>
    <name type="common">Canine roundworm</name>
    <dbReference type="NCBI Taxonomy" id="6265"/>
    <lineage>
        <taxon>Eukaryota</taxon>
        <taxon>Metazoa</taxon>
        <taxon>Ecdysozoa</taxon>
        <taxon>Nematoda</taxon>
        <taxon>Chromadorea</taxon>
        <taxon>Rhabditida</taxon>
        <taxon>Spirurina</taxon>
        <taxon>Ascaridomorpha</taxon>
        <taxon>Ascaridoidea</taxon>
        <taxon>Toxocaridae</taxon>
        <taxon>Toxocara</taxon>
    </lineage>
</organism>
<dbReference type="InterPro" id="IPR039527">
    <property type="entry name" value="PIGG/GPI7"/>
</dbReference>
<dbReference type="OMA" id="HTRRRWS"/>
<evidence type="ECO:0000256" key="1">
    <source>
        <dbReference type="SAM" id="Phobius"/>
    </source>
</evidence>
<keyword evidence="1" id="KW-0472">Membrane</keyword>
<keyword evidence="4" id="KW-1185">Reference proteome</keyword>
<dbReference type="GO" id="GO:0005789">
    <property type="term" value="C:endoplasmic reticulum membrane"/>
    <property type="evidence" value="ECO:0007669"/>
    <property type="project" value="TreeGrafter"/>
</dbReference>
<dbReference type="OrthoDB" id="272139at2759"/>
<dbReference type="EMBL" id="JPKZ01002363">
    <property type="protein sequence ID" value="KHN77150.1"/>
    <property type="molecule type" value="Genomic_DNA"/>
</dbReference>
<dbReference type="InterPro" id="IPR045687">
    <property type="entry name" value="PIGG/GPI7_C"/>
</dbReference>
<dbReference type="AlphaFoldDB" id="A0A0B2V857"/>
<keyword evidence="1" id="KW-1133">Transmembrane helix</keyword>
<reference evidence="3 4" key="1">
    <citation type="submission" date="2014-11" db="EMBL/GenBank/DDBJ databases">
        <title>Genetic blueprint of the zoonotic pathogen Toxocara canis.</title>
        <authorList>
            <person name="Zhu X.-Q."/>
            <person name="Korhonen P.K."/>
            <person name="Cai H."/>
            <person name="Young N.D."/>
            <person name="Nejsum P."/>
            <person name="von Samson-Himmelstjerna G."/>
            <person name="Boag P.R."/>
            <person name="Tan P."/>
            <person name="Li Q."/>
            <person name="Min J."/>
            <person name="Yang Y."/>
            <person name="Wang X."/>
            <person name="Fang X."/>
            <person name="Hall R.S."/>
            <person name="Hofmann A."/>
            <person name="Sternberg P.W."/>
            <person name="Jex A.R."/>
            <person name="Gasser R.B."/>
        </authorList>
    </citation>
    <scope>NUCLEOTIDE SEQUENCE [LARGE SCALE GENOMIC DNA]</scope>
    <source>
        <strain evidence="3">PN_DK_2014</strain>
    </source>
</reference>
<proteinExistence type="predicted"/>
<feature type="domain" description="GPI ethanolamine phosphate transferase 2 C-terminal" evidence="2">
    <location>
        <begin position="382"/>
        <end position="576"/>
    </location>
</feature>
<dbReference type="STRING" id="6265.A0A0B2V857"/>
<protein>
    <submittedName>
        <fullName evidence="3">GPI ethanolamine phosphate transferase 2</fullName>
    </submittedName>
</protein>
<comment type="caution">
    <text evidence="3">The sequence shown here is derived from an EMBL/GenBank/DDBJ whole genome shotgun (WGS) entry which is preliminary data.</text>
</comment>
<dbReference type="GO" id="GO:0051267">
    <property type="term" value="F:CP2 mannose-ethanolamine phosphotransferase activity"/>
    <property type="evidence" value="ECO:0007669"/>
    <property type="project" value="TreeGrafter"/>
</dbReference>
<feature type="transmembrane region" description="Helical" evidence="1">
    <location>
        <begin position="371"/>
        <end position="388"/>
    </location>
</feature>
<evidence type="ECO:0000313" key="4">
    <source>
        <dbReference type="Proteomes" id="UP000031036"/>
    </source>
</evidence>
<feature type="transmembrane region" description="Helical" evidence="1">
    <location>
        <begin position="185"/>
        <end position="202"/>
    </location>
</feature>
<dbReference type="Proteomes" id="UP000031036">
    <property type="component" value="Unassembled WGS sequence"/>
</dbReference>
<dbReference type="Pfam" id="PF19316">
    <property type="entry name" value="PIGO_PIGG"/>
    <property type="match status" value="1"/>
</dbReference>
<keyword evidence="3" id="KW-0808">Transferase</keyword>
<name>A0A0B2V857_TOXCA</name>
<feature type="transmembrane region" description="Helical" evidence="1">
    <location>
        <begin position="288"/>
        <end position="305"/>
    </location>
</feature>
<gene>
    <name evidence="3" type="primary">PIGG</name>
    <name evidence="3" type="ORF">Tcan_17265</name>
</gene>
<feature type="transmembrane region" description="Helical" evidence="1">
    <location>
        <begin position="44"/>
        <end position="64"/>
    </location>
</feature>
<dbReference type="GO" id="GO:0006506">
    <property type="term" value="P:GPI anchor biosynthetic process"/>
    <property type="evidence" value="ECO:0007669"/>
    <property type="project" value="InterPro"/>
</dbReference>
<dbReference type="PANTHER" id="PTHR23072:SF0">
    <property type="entry name" value="GPI ETHANOLAMINE PHOSPHATE TRANSFERASE 2"/>
    <property type="match status" value="1"/>
</dbReference>
<feature type="transmembrane region" description="Helical" evidence="1">
    <location>
        <begin position="408"/>
        <end position="432"/>
    </location>
</feature>
<sequence>MLRQYCIESKTQEEYDMVVAECTKALRSTQEIILTSQTFLNVPLIAFAVFTSFMMTLLSFFVVLHKQHPRISASQSTLRSEDNHRGNITAILRELFKENLVNTSLSLLFLLQMAMFFASSLIEEEHDVQYFFFTSALFAMVAREVYDLLCLRRSCVFKRSYLGLADEKEPSAFSNWKWQDSRMRLIMLIVLLIVHRFCRTLTEGMRRRWLFEKQNTEVAAMEQRYDLAWIIYTHITSIGSVFAADISQILKDSILLCFFANSFASIALALFFGILMRNGFSKRSVVPRRSLSTGLLLLAFVLIALNNAGDTRLCGHYMCYGIYGLCVIQLVICRSFGMAILQWMALIIRPCLFPLIPFEMAIGFLLRLLDIHPLVVWFGVTSAFFYAGNSNSLSTVDISVGYVCVQSYQPVIIALQLLLNTYAGPFTLLIAWKSAALLCKSNMVSKHFEIDEKVGICVYSNFKRAAFGYCEGTRNLGDDVKESFKNEPLDVKKHGEGCACKKCGCASASEADGIEIALITHFVLVIFSRMSSCLLSLLIQRHHLFVWSVFAPKFLYECVHLIMVSLYVIYRFMSVVFLEFSAGRE</sequence>
<feature type="transmembrane region" description="Helical" evidence="1">
    <location>
        <begin position="559"/>
        <end position="580"/>
    </location>
</feature>
<feature type="transmembrane region" description="Helical" evidence="1">
    <location>
        <begin position="317"/>
        <end position="337"/>
    </location>
</feature>
<feature type="transmembrane region" description="Helical" evidence="1">
    <location>
        <begin position="516"/>
        <end position="539"/>
    </location>
</feature>
<evidence type="ECO:0000313" key="3">
    <source>
        <dbReference type="EMBL" id="KHN77150.1"/>
    </source>
</evidence>
<feature type="transmembrane region" description="Helical" evidence="1">
    <location>
        <begin position="253"/>
        <end position="276"/>
    </location>
</feature>